<dbReference type="PANTHER" id="PTHR10202">
    <property type="entry name" value="PRESENILIN"/>
    <property type="match status" value="1"/>
</dbReference>
<dbReference type="EMBL" id="JARKHS020010413">
    <property type="protein sequence ID" value="KAK8778798.1"/>
    <property type="molecule type" value="Genomic_DNA"/>
</dbReference>
<feature type="transmembrane region" description="Helical" evidence="8">
    <location>
        <begin position="192"/>
        <end position="213"/>
    </location>
</feature>
<dbReference type="PRINTS" id="PR01072">
    <property type="entry name" value="PRESENILIN"/>
</dbReference>
<dbReference type="GO" id="GO:0007219">
    <property type="term" value="P:Notch signaling pathway"/>
    <property type="evidence" value="ECO:0007669"/>
    <property type="project" value="UniProtKB-KW"/>
</dbReference>
<dbReference type="Gene3D" id="1.10.472.100">
    <property type="entry name" value="Presenilin"/>
    <property type="match status" value="1"/>
</dbReference>
<keyword evidence="2 8" id="KW-0812">Transmembrane</keyword>
<evidence type="ECO:0000256" key="3">
    <source>
        <dbReference type="ARBA" id="ARBA00022824"/>
    </source>
</evidence>
<feature type="transmembrane region" description="Helical" evidence="8">
    <location>
        <begin position="169"/>
        <end position="186"/>
    </location>
</feature>
<feature type="transmembrane region" description="Helical" evidence="8">
    <location>
        <begin position="21"/>
        <end position="41"/>
    </location>
</feature>
<keyword evidence="5 8" id="KW-1133">Transmembrane helix</keyword>
<comment type="caution">
    <text evidence="9">The sequence shown here is derived from an EMBL/GenBank/DDBJ whole genome shotgun (WGS) entry which is preliminary data.</text>
</comment>
<dbReference type="GO" id="GO:0005789">
    <property type="term" value="C:endoplasmic reticulum membrane"/>
    <property type="evidence" value="ECO:0007669"/>
    <property type="project" value="UniProtKB-SubCell"/>
</dbReference>
<feature type="transmembrane region" description="Helical" evidence="8">
    <location>
        <begin position="108"/>
        <end position="126"/>
    </location>
</feature>
<evidence type="ECO:0000256" key="5">
    <source>
        <dbReference type="ARBA" id="ARBA00022989"/>
    </source>
</evidence>
<dbReference type="Pfam" id="PF01080">
    <property type="entry name" value="Presenilin"/>
    <property type="match status" value="2"/>
</dbReference>
<dbReference type="SMART" id="SM00730">
    <property type="entry name" value="PSN"/>
    <property type="match status" value="1"/>
</dbReference>
<dbReference type="GO" id="GO:0016485">
    <property type="term" value="P:protein processing"/>
    <property type="evidence" value="ECO:0007669"/>
    <property type="project" value="InterPro"/>
</dbReference>
<protein>
    <recommendedName>
        <fullName evidence="8">Presenilin</fullName>
        <ecNumber evidence="8">3.4.23.-</ecNumber>
    </recommendedName>
</protein>
<comment type="subcellular location">
    <subcellularLocation>
        <location evidence="8">Endoplasmic reticulum membrane</location>
        <topology evidence="8">Multi-pass membrane protein</topology>
    </subcellularLocation>
    <subcellularLocation>
        <location evidence="8">Golgi apparatus membrane</location>
        <topology evidence="8">Multi-pass membrane protein</topology>
    </subcellularLocation>
</comment>
<keyword evidence="3 8" id="KW-0256">Endoplasmic reticulum</keyword>
<keyword evidence="8" id="KW-0645">Protease</keyword>
<keyword evidence="10" id="KW-1185">Reference proteome</keyword>
<name>A0AAQ4EW47_AMBAM</name>
<evidence type="ECO:0000313" key="9">
    <source>
        <dbReference type="EMBL" id="KAK8778798.1"/>
    </source>
</evidence>
<accession>A0AAQ4EW47</accession>
<dbReference type="InterPro" id="IPR001108">
    <property type="entry name" value="Peptidase_A22A"/>
</dbReference>
<keyword evidence="6 8" id="KW-0333">Golgi apparatus</keyword>
<evidence type="ECO:0000256" key="8">
    <source>
        <dbReference type="RuleBase" id="RU361148"/>
    </source>
</evidence>
<dbReference type="PANTHER" id="PTHR10202:SF13">
    <property type="entry name" value="PRESENILIN HOMOLOG"/>
    <property type="match status" value="1"/>
</dbReference>
<dbReference type="InterPro" id="IPR042524">
    <property type="entry name" value="Presenilin_C"/>
</dbReference>
<evidence type="ECO:0000256" key="1">
    <source>
        <dbReference type="ARBA" id="ARBA00008604"/>
    </source>
</evidence>
<sequence length="326" mass="36075">MGKEERPRRPAKVTLKSLEDIMRHLFQLLTAISCCMMLVVVTVNANPQRLLIGDHSPFGSPLPDTNEQETFTRAINAVANAVFLLAQIIVPTVVMVTMYYYRFYRIMRAWITFVSCWILVEAPAMYMKIVCGAYGVQMDIFSAGLLVYNFMALGLAVSVSKEPLALRQFYWIVESSFMALILIRFLPSWTLWAVLCLIPIWDLVAVLATIGPLRIMVEAAAERKDGLHADGFVFSTAADGIEMGLGDFVFYSVLAGKVAMLGDWAIVFASFVGVLVGVCVTIYLAALRQSAVPALPVSLAFGLTFAAFQNIIHSFNNELLAMQAFI</sequence>
<dbReference type="GO" id="GO:0034205">
    <property type="term" value="P:amyloid-beta formation"/>
    <property type="evidence" value="ECO:0007669"/>
    <property type="project" value="TreeGrafter"/>
</dbReference>
<keyword evidence="4 8" id="KW-0914">Notch signaling pathway</keyword>
<comment type="subunit">
    <text evidence="8">Homodimer.</text>
</comment>
<dbReference type="InterPro" id="IPR006639">
    <property type="entry name" value="Preselin/SPP"/>
</dbReference>
<dbReference type="GO" id="GO:0070765">
    <property type="term" value="C:gamma-secretase complex"/>
    <property type="evidence" value="ECO:0007669"/>
    <property type="project" value="TreeGrafter"/>
</dbReference>
<feature type="transmembrane region" description="Helical" evidence="8">
    <location>
        <begin position="138"/>
        <end position="157"/>
    </location>
</feature>
<proteinExistence type="inferred from homology"/>
<dbReference type="Proteomes" id="UP001321473">
    <property type="component" value="Unassembled WGS sequence"/>
</dbReference>
<comment type="function">
    <text evidence="8">Probable subunit of the gamma-secretase complex, an endoprotease complex that catalyzes the intramembrane cleavage of integral membrane proteins such as Notch receptors.</text>
</comment>
<organism evidence="9 10">
    <name type="scientific">Amblyomma americanum</name>
    <name type="common">Lone star tick</name>
    <dbReference type="NCBI Taxonomy" id="6943"/>
    <lineage>
        <taxon>Eukaryota</taxon>
        <taxon>Metazoa</taxon>
        <taxon>Ecdysozoa</taxon>
        <taxon>Arthropoda</taxon>
        <taxon>Chelicerata</taxon>
        <taxon>Arachnida</taxon>
        <taxon>Acari</taxon>
        <taxon>Parasitiformes</taxon>
        <taxon>Ixodida</taxon>
        <taxon>Ixodoidea</taxon>
        <taxon>Ixodidae</taxon>
        <taxon>Amblyomminae</taxon>
        <taxon>Amblyomma</taxon>
    </lineage>
</organism>
<dbReference type="EC" id="3.4.23.-" evidence="8"/>
<reference evidence="9 10" key="1">
    <citation type="journal article" date="2023" name="Arcadia Sci">
        <title>De novo assembly of a long-read Amblyomma americanum tick genome.</title>
        <authorList>
            <person name="Chou S."/>
            <person name="Poskanzer K.E."/>
            <person name="Rollins M."/>
            <person name="Thuy-Boun P.S."/>
        </authorList>
    </citation>
    <scope>NUCLEOTIDE SEQUENCE [LARGE SCALE GENOMIC DNA]</scope>
    <source>
        <strain evidence="9">F_SG_1</strain>
        <tissue evidence="9">Salivary glands</tissue>
    </source>
</reference>
<evidence type="ECO:0000256" key="7">
    <source>
        <dbReference type="ARBA" id="ARBA00023136"/>
    </source>
</evidence>
<dbReference type="PROSITE" id="PS51257">
    <property type="entry name" value="PROKAR_LIPOPROTEIN"/>
    <property type="match status" value="1"/>
</dbReference>
<evidence type="ECO:0000256" key="4">
    <source>
        <dbReference type="ARBA" id="ARBA00022976"/>
    </source>
</evidence>
<evidence type="ECO:0000256" key="6">
    <source>
        <dbReference type="ARBA" id="ARBA00023034"/>
    </source>
</evidence>
<comment type="domain">
    <text evidence="8">The PAL motif is required for normal active site conformation.</text>
</comment>
<evidence type="ECO:0000313" key="10">
    <source>
        <dbReference type="Proteomes" id="UP001321473"/>
    </source>
</evidence>
<dbReference type="GO" id="GO:0042500">
    <property type="term" value="F:aspartic endopeptidase activity, intramembrane cleaving"/>
    <property type="evidence" value="ECO:0007669"/>
    <property type="project" value="InterPro"/>
</dbReference>
<dbReference type="AlphaFoldDB" id="A0AAQ4EW47"/>
<dbReference type="GO" id="GO:0000139">
    <property type="term" value="C:Golgi membrane"/>
    <property type="evidence" value="ECO:0007669"/>
    <property type="project" value="UniProtKB-SubCell"/>
</dbReference>
<evidence type="ECO:0000256" key="2">
    <source>
        <dbReference type="ARBA" id="ARBA00022692"/>
    </source>
</evidence>
<dbReference type="GO" id="GO:0006509">
    <property type="term" value="P:membrane protein ectodomain proteolysis"/>
    <property type="evidence" value="ECO:0007669"/>
    <property type="project" value="TreeGrafter"/>
</dbReference>
<feature type="transmembrane region" description="Helical" evidence="8">
    <location>
        <begin position="292"/>
        <end position="312"/>
    </location>
</feature>
<feature type="transmembrane region" description="Helical" evidence="8">
    <location>
        <begin position="81"/>
        <end position="101"/>
    </location>
</feature>
<keyword evidence="8" id="KW-0378">Hydrolase</keyword>
<feature type="transmembrane region" description="Helical" evidence="8">
    <location>
        <begin position="264"/>
        <end position="286"/>
    </location>
</feature>
<dbReference type="GO" id="GO:0055074">
    <property type="term" value="P:calcium ion homeostasis"/>
    <property type="evidence" value="ECO:0007669"/>
    <property type="project" value="TreeGrafter"/>
</dbReference>
<keyword evidence="7 8" id="KW-0472">Membrane</keyword>
<comment type="similarity">
    <text evidence="1 8">Belongs to the peptidase A22A family.</text>
</comment>
<gene>
    <name evidence="9" type="ORF">V5799_019861</name>
</gene>